<dbReference type="Gene3D" id="3.10.180.10">
    <property type="entry name" value="2,3-Dihydroxybiphenyl 1,2-Dioxygenase, domain 1"/>
    <property type="match status" value="1"/>
</dbReference>
<dbReference type="InterPro" id="IPR037523">
    <property type="entry name" value="VOC_core"/>
</dbReference>
<keyword evidence="3" id="KW-1185">Reference proteome</keyword>
<dbReference type="CDD" id="cd06587">
    <property type="entry name" value="VOC"/>
    <property type="match status" value="1"/>
</dbReference>
<organism evidence="2 3">
    <name type="scientific">Kibdelosporangium persicum</name>
    <dbReference type="NCBI Taxonomy" id="2698649"/>
    <lineage>
        <taxon>Bacteria</taxon>
        <taxon>Bacillati</taxon>
        <taxon>Actinomycetota</taxon>
        <taxon>Actinomycetes</taxon>
        <taxon>Pseudonocardiales</taxon>
        <taxon>Pseudonocardiaceae</taxon>
        <taxon>Kibdelosporangium</taxon>
    </lineage>
</organism>
<dbReference type="RefSeq" id="WP_173135557.1">
    <property type="nucleotide sequence ID" value="NZ_CBCSGW010000049.1"/>
</dbReference>
<proteinExistence type="predicted"/>
<dbReference type="InterPro" id="IPR029068">
    <property type="entry name" value="Glyas_Bleomycin-R_OHBP_Dase"/>
</dbReference>
<dbReference type="Proteomes" id="UP000763557">
    <property type="component" value="Unassembled WGS sequence"/>
</dbReference>
<gene>
    <name evidence="2" type="ORF">GC106_47670</name>
</gene>
<dbReference type="InterPro" id="IPR041581">
    <property type="entry name" value="Glyoxalase_6"/>
</dbReference>
<dbReference type="Pfam" id="PF18029">
    <property type="entry name" value="Glyoxalase_6"/>
    <property type="match status" value="1"/>
</dbReference>
<evidence type="ECO:0000313" key="2">
    <source>
        <dbReference type="EMBL" id="NRN67527.1"/>
    </source>
</evidence>
<name>A0ABX2F877_9PSEU</name>
<reference evidence="2 3" key="1">
    <citation type="submission" date="2020-01" db="EMBL/GenBank/DDBJ databases">
        <title>Kibdelosporangium persica a novel Actinomycetes from a hot desert in Iran.</title>
        <authorList>
            <person name="Safaei N."/>
            <person name="Zaburannyi N."/>
            <person name="Mueller R."/>
            <person name="Wink J."/>
        </authorList>
    </citation>
    <scope>NUCLEOTIDE SEQUENCE [LARGE SCALE GENOMIC DNA]</scope>
    <source>
        <strain evidence="2 3">4NS15</strain>
    </source>
</reference>
<feature type="domain" description="VOC" evidence="1">
    <location>
        <begin position="4"/>
        <end position="116"/>
    </location>
</feature>
<protein>
    <submittedName>
        <fullName evidence="2">Glyoxalase</fullName>
    </submittedName>
</protein>
<evidence type="ECO:0000313" key="3">
    <source>
        <dbReference type="Proteomes" id="UP000763557"/>
    </source>
</evidence>
<dbReference type="SUPFAM" id="SSF54593">
    <property type="entry name" value="Glyoxalase/Bleomycin resistance protein/Dihydroxybiphenyl dioxygenase"/>
    <property type="match status" value="1"/>
</dbReference>
<evidence type="ECO:0000259" key="1">
    <source>
        <dbReference type="PROSITE" id="PS51819"/>
    </source>
</evidence>
<accession>A0ABX2F877</accession>
<comment type="caution">
    <text evidence="2">The sequence shown here is derived from an EMBL/GenBank/DDBJ whole genome shotgun (WGS) entry which is preliminary data.</text>
</comment>
<dbReference type="PROSITE" id="PS51819">
    <property type="entry name" value="VOC"/>
    <property type="match status" value="1"/>
</dbReference>
<dbReference type="EMBL" id="JAAATY010000015">
    <property type="protein sequence ID" value="NRN67527.1"/>
    <property type="molecule type" value="Genomic_DNA"/>
</dbReference>
<sequence length="119" mass="12587">MSRTLTTVVIDSAAPPTLAKFYQAVTGWEPASGTDDFASLTGGPVVLAFQYVPDYRAAGWPDNGKHIHLDFEVDDVAAAVRELVAAGATKPEFQPGGDDWTVLQDPEGHVFCLVPAATA</sequence>
<dbReference type="PANTHER" id="PTHR35908">
    <property type="entry name" value="HYPOTHETICAL FUSION PROTEIN"/>
    <property type="match status" value="1"/>
</dbReference>
<dbReference type="PANTHER" id="PTHR35908:SF1">
    <property type="entry name" value="CONSERVED PROTEIN"/>
    <property type="match status" value="1"/>
</dbReference>